<comment type="caution">
    <text evidence="1">The sequence shown here is derived from an EMBL/GenBank/DDBJ whole genome shotgun (WGS) entry which is preliminary data.</text>
</comment>
<gene>
    <name evidence="1" type="ORF">NLG97_g4691</name>
</gene>
<proteinExistence type="predicted"/>
<dbReference type="EMBL" id="JANAKD010000480">
    <property type="protein sequence ID" value="KAJ3493506.1"/>
    <property type="molecule type" value="Genomic_DNA"/>
</dbReference>
<accession>A0ACC1QUS0</accession>
<name>A0ACC1QUS0_9HYPO</name>
<evidence type="ECO:0000313" key="1">
    <source>
        <dbReference type="EMBL" id="KAJ3493506.1"/>
    </source>
</evidence>
<protein>
    <submittedName>
        <fullName evidence="1">Uncharacterized protein</fullName>
    </submittedName>
</protein>
<dbReference type="Proteomes" id="UP001148737">
    <property type="component" value="Unassembled WGS sequence"/>
</dbReference>
<evidence type="ECO:0000313" key="2">
    <source>
        <dbReference type="Proteomes" id="UP001148737"/>
    </source>
</evidence>
<keyword evidence="2" id="KW-1185">Reference proteome</keyword>
<reference evidence="1" key="1">
    <citation type="submission" date="2022-07" db="EMBL/GenBank/DDBJ databases">
        <title>Genome Sequence of Lecanicillium saksenae.</title>
        <authorList>
            <person name="Buettner E."/>
        </authorList>
    </citation>
    <scope>NUCLEOTIDE SEQUENCE</scope>
    <source>
        <strain evidence="1">VT-O1</strain>
    </source>
</reference>
<sequence length="132" mass="13906">MSSPHPAASPSPMSPASNRQTAPYETKPNGAGVLVHPPPTKQAHAHPTAYYVFDMLFKLAIAGAMIGLVAVQAMAVAESKAQTKQNKSAIGHLSNLASDLDSLRASVSSISDRMQAISSNILGIRNIMDRAR</sequence>
<organism evidence="1 2">
    <name type="scientific">Lecanicillium saksenae</name>
    <dbReference type="NCBI Taxonomy" id="468837"/>
    <lineage>
        <taxon>Eukaryota</taxon>
        <taxon>Fungi</taxon>
        <taxon>Dikarya</taxon>
        <taxon>Ascomycota</taxon>
        <taxon>Pezizomycotina</taxon>
        <taxon>Sordariomycetes</taxon>
        <taxon>Hypocreomycetidae</taxon>
        <taxon>Hypocreales</taxon>
        <taxon>Cordycipitaceae</taxon>
        <taxon>Lecanicillium</taxon>
    </lineage>
</organism>